<proteinExistence type="predicted"/>
<dbReference type="HOGENOM" id="CLU_1331842_0_0_1"/>
<name>E9DAA1_COCPS</name>
<gene>
    <name evidence="1" type="ORF">CPSG_06791</name>
</gene>
<dbReference type="Proteomes" id="UP000002497">
    <property type="component" value="Unassembled WGS sequence"/>
</dbReference>
<dbReference type="AlphaFoldDB" id="E9DAA1"/>
<evidence type="ECO:0000313" key="1">
    <source>
        <dbReference type="EMBL" id="EFW16832.1"/>
    </source>
</evidence>
<reference evidence="2" key="1">
    <citation type="journal article" date="2010" name="Genome Res.">
        <title>Population genomic sequencing of Coccidioides fungi reveals recent hybridization and transposon control.</title>
        <authorList>
            <person name="Neafsey D.E."/>
            <person name="Barker B.M."/>
            <person name="Sharpton T.J."/>
            <person name="Stajich J.E."/>
            <person name="Park D.J."/>
            <person name="Whiston E."/>
            <person name="Hung C.-Y."/>
            <person name="McMahan C."/>
            <person name="White J."/>
            <person name="Sykes S."/>
            <person name="Heiman D."/>
            <person name="Young S."/>
            <person name="Zeng Q."/>
            <person name="Abouelleil A."/>
            <person name="Aftuck L."/>
            <person name="Bessette D."/>
            <person name="Brown A."/>
            <person name="FitzGerald M."/>
            <person name="Lui A."/>
            <person name="Macdonald J.P."/>
            <person name="Priest M."/>
            <person name="Orbach M.J."/>
            <person name="Galgiani J.N."/>
            <person name="Kirkland T.N."/>
            <person name="Cole G.T."/>
            <person name="Birren B.W."/>
            <person name="Henn M.R."/>
            <person name="Taylor J.W."/>
            <person name="Rounsley S.D."/>
        </authorList>
    </citation>
    <scope>NUCLEOTIDE SEQUENCE [LARGE SCALE GENOMIC DNA]</scope>
    <source>
        <strain evidence="2">RMSCC 757 / Silveira</strain>
    </source>
</reference>
<evidence type="ECO:0000313" key="2">
    <source>
        <dbReference type="Proteomes" id="UP000002497"/>
    </source>
</evidence>
<accession>E9DAA1</accession>
<keyword evidence="2" id="KW-1185">Reference proteome</keyword>
<dbReference type="VEuPathDB" id="FungiDB:CPSG_06791"/>
<protein>
    <submittedName>
        <fullName evidence="1">Uncharacterized protein</fullName>
    </submittedName>
</protein>
<organism evidence="2">
    <name type="scientific">Coccidioides posadasii (strain RMSCC 757 / Silveira)</name>
    <name type="common">Valley fever fungus</name>
    <dbReference type="NCBI Taxonomy" id="443226"/>
    <lineage>
        <taxon>Eukaryota</taxon>
        <taxon>Fungi</taxon>
        <taxon>Dikarya</taxon>
        <taxon>Ascomycota</taxon>
        <taxon>Pezizomycotina</taxon>
        <taxon>Eurotiomycetes</taxon>
        <taxon>Eurotiomycetidae</taxon>
        <taxon>Onygenales</taxon>
        <taxon>Onygenaceae</taxon>
        <taxon>Coccidioides</taxon>
    </lineage>
</organism>
<reference evidence="2" key="2">
    <citation type="submission" date="2010-03" db="EMBL/GenBank/DDBJ databases">
        <title>The genome sequence of Coccidioides posadasii strain Silveira.</title>
        <authorList>
            <consortium name="The Broad Institute Genome Sequencing Center for Infectious Disease"/>
            <person name="Neafsey D."/>
            <person name="Orbach M."/>
            <person name="Henn M.R."/>
            <person name="Cole G.T."/>
            <person name="Galgiani J."/>
            <person name="Gardner M.J."/>
            <person name="Kirkland T.N."/>
            <person name="Taylor J.W."/>
            <person name="Young S.K."/>
            <person name="Zeng Q."/>
            <person name="Koehrsen M."/>
            <person name="Alvarado L."/>
            <person name="Berlin A."/>
            <person name="Borenstein D."/>
            <person name="Chapman S.B."/>
            <person name="Chen Z."/>
            <person name="Engels R."/>
            <person name="Freedman E."/>
            <person name="Gellesch M."/>
            <person name="Goldberg J."/>
            <person name="Griggs A."/>
            <person name="Gujja S."/>
            <person name="Heilman E."/>
            <person name="Heiman D."/>
            <person name="Howarth C."/>
            <person name="Jen D."/>
            <person name="Larson L."/>
            <person name="Mehta T."/>
            <person name="Neiman D."/>
            <person name="Park D."/>
            <person name="Pearson M."/>
            <person name="Richards J."/>
            <person name="Roberts A."/>
            <person name="Saif S."/>
            <person name="Shea T."/>
            <person name="Shenoy N."/>
            <person name="Sisk P."/>
            <person name="Stolte C."/>
            <person name="Sykes S."/>
            <person name="Walk T."/>
            <person name="White J."/>
            <person name="Yandava C."/>
            <person name="Haas B."/>
            <person name="Nusbaum C."/>
            <person name="Birren B."/>
        </authorList>
    </citation>
    <scope>NUCLEOTIDE SEQUENCE [LARGE SCALE GENOMIC DNA]</scope>
    <source>
        <strain evidence="2">RMSCC 757 / Silveira</strain>
    </source>
</reference>
<sequence>MTTQHGTAKQQSSRKQCSRLSASGVIWPLVSLLRPKSTLSPSLLDLCIVAIFHRFTLLEWFGILRNHLAGAATSLTDSKELTLCSQPSSCRGFKSRSGFQKFHGDTRMEINKYIRTAPPFVPSGNQLVLFPPNRIPHFLMQTGQTATTVGFVMSELHTTTSHCPLDGDCDIRPPAEGHEAAYNMELTRKRAFFLERSSTTMSLIRY</sequence>
<dbReference type="EMBL" id="GL636496">
    <property type="protein sequence ID" value="EFW16832.1"/>
    <property type="molecule type" value="Genomic_DNA"/>
</dbReference>